<feature type="domain" description="SLH" evidence="4">
    <location>
        <begin position="544"/>
        <end position="607"/>
    </location>
</feature>
<dbReference type="PANTHER" id="PTHR43308:SF5">
    <property type="entry name" value="S-LAYER PROTEIN _ PEPTIDOGLYCAN ENDO-BETA-N-ACETYLGLUCOSAMINIDASE"/>
    <property type="match status" value="1"/>
</dbReference>
<dbReference type="STRING" id="1735162.PeribacterB2_0166"/>
<feature type="domain" description="SLH" evidence="4">
    <location>
        <begin position="482"/>
        <end position="543"/>
    </location>
</feature>
<reference evidence="5 6" key="2">
    <citation type="journal article" date="2016" name="PeerJ">
        <title>Analysis of five complete genome sequences for members of the class Peribacteria in the recently recognized Peregrinibacteria bacterial phylum.</title>
        <authorList>
            <person name="Anantharaman K."/>
            <person name="Brown C.T."/>
            <person name="Burstein D."/>
            <person name="Castelle C.J."/>
            <person name="Probst A.J."/>
            <person name="Thomas B.C."/>
            <person name="Williams K.H."/>
            <person name="Banfield J.F."/>
        </authorList>
    </citation>
    <scope>NUCLEOTIDE SEQUENCE [LARGE SCALE GENOMIC DNA]</scope>
    <source>
        <strain evidence="5">RIFOXYD1_FULL_PER-ii_59_16</strain>
    </source>
</reference>
<accession>A0A0S1SSG5</accession>
<evidence type="ECO:0000256" key="1">
    <source>
        <dbReference type="ARBA" id="ARBA00022729"/>
    </source>
</evidence>
<accession>A0A0S1SGK3</accession>
<evidence type="ECO:0000256" key="3">
    <source>
        <dbReference type="ARBA" id="ARBA00023157"/>
    </source>
</evidence>
<keyword evidence="2" id="KW-0677">Repeat</keyword>
<accession>A0A0S1SPM5</accession>
<dbReference type="PROSITE" id="PS51272">
    <property type="entry name" value="SLH"/>
    <property type="match status" value="2"/>
</dbReference>
<dbReference type="KEGG" id="prf:PeribacterA2_0166"/>
<accession>A0A0S1SJM8</accession>
<dbReference type="InterPro" id="IPR011936">
    <property type="entry name" value="Myxo_disulph_rpt"/>
</dbReference>
<keyword evidence="1" id="KW-0732">Signal</keyword>
<evidence type="ECO:0000256" key="2">
    <source>
        <dbReference type="ARBA" id="ARBA00022737"/>
    </source>
</evidence>
<dbReference type="Proteomes" id="UP000069135">
    <property type="component" value="Chromosome"/>
</dbReference>
<name>A0A0S1SJM8_9BACT</name>
<dbReference type="InterPro" id="IPR001119">
    <property type="entry name" value="SLH_dom"/>
</dbReference>
<protein>
    <submittedName>
        <fullName evidence="5">Amidase</fullName>
    </submittedName>
</protein>
<accession>A0A0S1SW54</accession>
<sequence length="658" mass="70499">MNHRMRTIALLSVLVGCTALFGMFRATDSQRLRSQMVEPGSGPQLPPVSLPPCDDSDGENFYNPGFVSGTQISQWDAQQFRSVPVSVVRDYCEGSILKEARCAETCREGATVMCNYFTTFDCPNGCENGACKRDSASSSSSSALARCGNRIRESGEDCDDGNTQNGDYCTSQCKLCPAFSAPYCPDGTLVGGTELDERGCRTSVICVRSSSSMASETCAKDGQRVYGSTQFGPTMCCSKNAGIMPNAYLAGDQCVATSDGSKGTCIDGWWKSCGDGTCGEKENKCSCPRDCSVCIKEGEKSASTPFDPPCCYGLTSVNPGNAPQADGSCPTELPVGAKLCTNCGNGTCEPWENKCSCPRDCTATTCGNKRIDTDEECDPSAESYAPQCGPNGQCNKDCKCLYFFPQPPPPPPVTTECGNGVLDTVEQCDPSAPDGTVACKSDQKCGRSCKCVSFSTSSAGQSFSTPPAGFEDEVQTNPVETRHNWFSDVSLEDEVGQAANFLADKGVIGGYQDGTFRPEKTVNRAEAAKFLLLARYGSVTSQEGVSPFRDAVAGQWYVPFIIRAAETGIIGGYADGTFRPANMVNTAEFLKMLSITFKLSQNEQHNFSDVSAEDWFAPYVGSAFVYKLFPDRGLSLEPQRLLTRGEVAIAIARILQTR</sequence>
<dbReference type="PANTHER" id="PTHR43308">
    <property type="entry name" value="OUTER MEMBRANE PROTEIN ALPHA-RELATED"/>
    <property type="match status" value="1"/>
</dbReference>
<evidence type="ECO:0000313" key="6">
    <source>
        <dbReference type="Proteomes" id="UP000069135"/>
    </source>
</evidence>
<evidence type="ECO:0000313" key="5">
    <source>
        <dbReference type="EMBL" id="ALM12867.1"/>
    </source>
</evidence>
<organism evidence="5 6">
    <name type="scientific">Candidatus Peribacter riflensis</name>
    <dbReference type="NCBI Taxonomy" id="1735162"/>
    <lineage>
        <taxon>Bacteria</taxon>
        <taxon>Candidatus Peregrinibacteriota</taxon>
        <taxon>Candidatus Peribacteria</taxon>
        <taxon>Candidatus Peribacterales</taxon>
        <taxon>Candidatus Peribacteraceae</taxon>
        <taxon>Candidatus Peribacter</taxon>
    </lineage>
</organism>
<keyword evidence="3" id="KW-1015">Disulfide bond</keyword>
<proteinExistence type="predicted"/>
<gene>
    <name evidence="5" type="ORF">PeribacterD1_0166</name>
</gene>
<reference evidence="6" key="1">
    <citation type="submission" date="2015-10" db="EMBL/GenBank/DDBJ databases">
        <title>Analysis of five complete genome sequences for members of the class Peribacteria in the recently recognized Peregrinibacteria bacterial phylum.</title>
        <authorList>
            <person name="Anantharaman K."/>
            <person name="Brown C.T."/>
            <person name="Burstein D."/>
            <person name="Castelle C.J."/>
            <person name="Probst A.J."/>
            <person name="Thomas B.C."/>
            <person name="Williams K.H."/>
            <person name="Banfield J.F."/>
        </authorList>
    </citation>
    <scope>NUCLEOTIDE SEQUENCE [LARGE SCALE GENOMIC DNA]</scope>
</reference>
<dbReference type="InterPro" id="IPR051465">
    <property type="entry name" value="Cell_Envelope_Struct_Comp"/>
</dbReference>
<dbReference type="NCBIfam" id="TIGR02232">
    <property type="entry name" value="myxo_disulf_rpt"/>
    <property type="match status" value="1"/>
</dbReference>
<evidence type="ECO:0000259" key="4">
    <source>
        <dbReference type="PROSITE" id="PS51272"/>
    </source>
</evidence>
<dbReference type="PROSITE" id="PS51257">
    <property type="entry name" value="PROKAR_LIPOPROTEIN"/>
    <property type="match status" value="1"/>
</dbReference>
<dbReference type="AlphaFoldDB" id="A0A0S1SJM8"/>
<dbReference type="EMBL" id="CP013065">
    <property type="protein sequence ID" value="ALM12867.1"/>
    <property type="molecule type" value="Genomic_DNA"/>
</dbReference>
<dbReference type="Pfam" id="PF00395">
    <property type="entry name" value="SLH"/>
    <property type="match status" value="2"/>
</dbReference>